<proteinExistence type="predicted"/>
<keyword evidence="3" id="KW-0808">Transferase</keyword>
<dbReference type="InterPro" id="IPR001296">
    <property type="entry name" value="Glyco_trans_1"/>
</dbReference>
<dbReference type="PANTHER" id="PTHR12526">
    <property type="entry name" value="GLYCOSYLTRANSFERASE"/>
    <property type="match status" value="1"/>
</dbReference>
<dbReference type="Pfam" id="PF13477">
    <property type="entry name" value="Glyco_trans_4_2"/>
    <property type="match status" value="1"/>
</dbReference>
<dbReference type="RefSeq" id="WP_163283281.1">
    <property type="nucleotide sequence ID" value="NZ_JAAGVY010000003.1"/>
</dbReference>
<feature type="domain" description="Glycosyl transferase family 1" evidence="1">
    <location>
        <begin position="176"/>
        <end position="312"/>
    </location>
</feature>
<organism evidence="3 4">
    <name type="scientific">Cryomorpha ignava</name>
    <dbReference type="NCBI Taxonomy" id="101383"/>
    <lineage>
        <taxon>Bacteria</taxon>
        <taxon>Pseudomonadati</taxon>
        <taxon>Bacteroidota</taxon>
        <taxon>Flavobacteriia</taxon>
        <taxon>Flavobacteriales</taxon>
        <taxon>Cryomorphaceae</taxon>
        <taxon>Cryomorpha</taxon>
    </lineage>
</organism>
<evidence type="ECO:0000313" key="3">
    <source>
        <dbReference type="EMBL" id="NEN22557.1"/>
    </source>
</evidence>
<dbReference type="InterPro" id="IPR028098">
    <property type="entry name" value="Glyco_trans_4-like_N"/>
</dbReference>
<dbReference type="Gene3D" id="3.40.50.2000">
    <property type="entry name" value="Glycogen Phosphorylase B"/>
    <property type="match status" value="2"/>
</dbReference>
<comment type="caution">
    <text evidence="3">The sequence shown here is derived from an EMBL/GenBank/DDBJ whole genome shotgun (WGS) entry which is preliminary data.</text>
</comment>
<dbReference type="SUPFAM" id="SSF53756">
    <property type="entry name" value="UDP-Glycosyltransferase/glycogen phosphorylase"/>
    <property type="match status" value="1"/>
</dbReference>
<evidence type="ECO:0000259" key="2">
    <source>
        <dbReference type="Pfam" id="PF13477"/>
    </source>
</evidence>
<evidence type="ECO:0000313" key="4">
    <source>
        <dbReference type="Proteomes" id="UP000486602"/>
    </source>
</evidence>
<gene>
    <name evidence="3" type="ORF">G3O08_03440</name>
</gene>
<reference evidence="3 4" key="1">
    <citation type="submission" date="2020-02" db="EMBL/GenBank/DDBJ databases">
        <title>Out from the shadows clarifying the taxonomy of the family Cryomorphaceae and related taxa by utilizing the GTDB taxonomic framework.</title>
        <authorList>
            <person name="Bowman J.P."/>
        </authorList>
    </citation>
    <scope>NUCLEOTIDE SEQUENCE [LARGE SCALE GENOMIC DNA]</scope>
    <source>
        <strain evidence="3 4">QSSC 1-22</strain>
    </source>
</reference>
<accession>A0A7K3WLN5</accession>
<sequence length="353" mass="40092">MLEKANSYKLLVVAPSGAHLRNFLHRIESANTQIHIITSKPLIFETKHPVTFVDFTLKNPLNISPTLEAIRKVYQEFLPDIVHVHQLNSVAFYTVKALRKYKVHLIATAWGSDVLTLPQKGVLYKAMVKYSLKHATAFTSDSAFMAKRMRELVPKRKLDITICNFGVSEPVYSLPKEDIIYANRLHKPLYRVDKIIAAFKKFLDSGSDNWQLVVAATGTETEKLKALTNQLKIADSVSFVGWLENDDNMKWYAKAKVWASIPSSDATAISLLEAMYNGCFPVVADLPASHEWIVDGENGRIVKDVDSSFFEEIETVDFDRVAKRNKSIIEQEATYAISEKKFQDLHRRLLESE</sequence>
<dbReference type="AlphaFoldDB" id="A0A7K3WLN5"/>
<keyword evidence="4" id="KW-1185">Reference proteome</keyword>
<dbReference type="EMBL" id="JAAGVY010000003">
    <property type="protein sequence ID" value="NEN22557.1"/>
    <property type="molecule type" value="Genomic_DNA"/>
</dbReference>
<name>A0A7K3WLN5_9FLAO</name>
<protein>
    <submittedName>
        <fullName evidence="3">Glycosyltransferase family 4 protein</fullName>
    </submittedName>
</protein>
<dbReference type="Proteomes" id="UP000486602">
    <property type="component" value="Unassembled WGS sequence"/>
</dbReference>
<dbReference type="Pfam" id="PF00534">
    <property type="entry name" value="Glycos_transf_1"/>
    <property type="match status" value="1"/>
</dbReference>
<dbReference type="GO" id="GO:0016757">
    <property type="term" value="F:glycosyltransferase activity"/>
    <property type="evidence" value="ECO:0007669"/>
    <property type="project" value="InterPro"/>
</dbReference>
<feature type="domain" description="Glycosyltransferase subfamily 4-like N-terminal" evidence="2">
    <location>
        <begin position="10"/>
        <end position="142"/>
    </location>
</feature>
<evidence type="ECO:0000259" key="1">
    <source>
        <dbReference type="Pfam" id="PF00534"/>
    </source>
</evidence>